<dbReference type="EMBL" id="CP027860">
    <property type="protein sequence ID" value="AVP99901.1"/>
    <property type="molecule type" value="Genomic_DNA"/>
</dbReference>
<name>A0A2P1PYI2_9GAMM</name>
<keyword evidence="2" id="KW-0378">Hydrolase</keyword>
<gene>
    <name evidence="4" type="ORF">C7S18_23180</name>
</gene>
<evidence type="ECO:0000256" key="2">
    <source>
        <dbReference type="ARBA" id="ARBA00022801"/>
    </source>
</evidence>
<dbReference type="PANTHER" id="PTHR43037">
    <property type="entry name" value="UNNAMED PRODUCT-RELATED"/>
    <property type="match status" value="1"/>
</dbReference>
<dbReference type="PANTHER" id="PTHR43037:SF5">
    <property type="entry name" value="FERULOYL ESTERASE"/>
    <property type="match status" value="1"/>
</dbReference>
<feature type="region of interest" description="Disordered" evidence="3">
    <location>
        <begin position="304"/>
        <end position="330"/>
    </location>
</feature>
<accession>A0A2P1PYI2</accession>
<reference evidence="4 5" key="1">
    <citation type="submission" date="2018-03" db="EMBL/GenBank/DDBJ databases">
        <title>Ahniella affigens gen. nov., sp. nov., a gammaproteobacterium isolated from sandy soil near a stream.</title>
        <authorList>
            <person name="Ko Y."/>
            <person name="Kim J.-H."/>
        </authorList>
    </citation>
    <scope>NUCLEOTIDE SEQUENCE [LARGE SCALE GENOMIC DNA]</scope>
    <source>
        <strain evidence="4 5">D13</strain>
    </source>
</reference>
<evidence type="ECO:0000313" key="5">
    <source>
        <dbReference type="Proteomes" id="UP000241074"/>
    </source>
</evidence>
<dbReference type="AlphaFoldDB" id="A0A2P1PYI2"/>
<sequence>MMGGRLLVELGRPLQRLLRGARAILLLGLTVSSLIAVAAEPVESRGSGGAIGSYELVLPTPGFETDPRFGNKTLIVYGPSQAHAGPARPLILLLHGTAGSPLAAIQQARNVRTFWQPVAEAEQIVLVAPSASGNSGGWLAPITSSDRPTDYDAMAAALDFAAARYNINLRLVYVWGFSSGGHVALDLGLNRIHPQLNRDRFAAFAVNAGVMEGLACPPNDAIACAAVAAGTPAFPLSVAIGESDPLFQRVVADYKRLVGAGWSTQTGTYRSTRFVGGHTVLAEHPEWHWQNLRQWARRVAKAPEPEPIVSSAPFASVTDRPLQGPENKDN</sequence>
<dbReference type="Gene3D" id="3.40.50.1820">
    <property type="entry name" value="alpha/beta hydrolase"/>
    <property type="match status" value="1"/>
</dbReference>
<organism evidence="4 5">
    <name type="scientific">Ahniella affigens</name>
    <dbReference type="NCBI Taxonomy" id="2021234"/>
    <lineage>
        <taxon>Bacteria</taxon>
        <taxon>Pseudomonadati</taxon>
        <taxon>Pseudomonadota</taxon>
        <taxon>Gammaproteobacteria</taxon>
        <taxon>Lysobacterales</taxon>
        <taxon>Rhodanobacteraceae</taxon>
        <taxon>Ahniella</taxon>
    </lineage>
</organism>
<dbReference type="Proteomes" id="UP000241074">
    <property type="component" value="Chromosome"/>
</dbReference>
<keyword evidence="5" id="KW-1185">Reference proteome</keyword>
<dbReference type="InterPro" id="IPR029058">
    <property type="entry name" value="AB_hydrolase_fold"/>
</dbReference>
<evidence type="ECO:0000256" key="3">
    <source>
        <dbReference type="SAM" id="MobiDB-lite"/>
    </source>
</evidence>
<dbReference type="SUPFAM" id="SSF53474">
    <property type="entry name" value="alpha/beta-Hydrolases"/>
    <property type="match status" value="1"/>
</dbReference>
<dbReference type="GO" id="GO:0016787">
    <property type="term" value="F:hydrolase activity"/>
    <property type="evidence" value="ECO:0007669"/>
    <property type="project" value="UniProtKB-KW"/>
</dbReference>
<proteinExistence type="predicted"/>
<dbReference type="KEGG" id="xba:C7S18_23180"/>
<evidence type="ECO:0000313" key="4">
    <source>
        <dbReference type="EMBL" id="AVP99901.1"/>
    </source>
</evidence>
<reference evidence="4 5" key="2">
    <citation type="submission" date="2018-03" db="EMBL/GenBank/DDBJ databases">
        <authorList>
            <person name="Keele B.F."/>
        </authorList>
    </citation>
    <scope>NUCLEOTIDE SEQUENCE [LARGE SCALE GENOMIC DNA]</scope>
    <source>
        <strain evidence="4 5">D13</strain>
    </source>
</reference>
<evidence type="ECO:0000256" key="1">
    <source>
        <dbReference type="ARBA" id="ARBA00022729"/>
    </source>
</evidence>
<dbReference type="InterPro" id="IPR050955">
    <property type="entry name" value="Plant_Biomass_Hydrol_Est"/>
</dbReference>
<keyword evidence="1" id="KW-0732">Signal</keyword>
<protein>
    <submittedName>
        <fullName evidence="4">Uncharacterized protein</fullName>
    </submittedName>
</protein>